<evidence type="ECO:0000256" key="5">
    <source>
        <dbReference type="ARBA" id="ARBA00022692"/>
    </source>
</evidence>
<dbReference type="PANTHER" id="PTHR30332:SF24">
    <property type="entry name" value="SECRETIN GSPD-RELATED"/>
    <property type="match status" value="1"/>
</dbReference>
<dbReference type="RefSeq" id="WP_099873682.1">
    <property type="nucleotide sequence ID" value="NZ_CP024608.1"/>
</dbReference>
<dbReference type="InterPro" id="IPR013356">
    <property type="entry name" value="T2SS_GspD"/>
</dbReference>
<keyword evidence="7" id="KW-0653">Protein transport</keyword>
<name>A0A2D2DFA4_9BURK</name>
<dbReference type="GO" id="GO:0015628">
    <property type="term" value="P:protein secretion by the type II secretion system"/>
    <property type="evidence" value="ECO:0007669"/>
    <property type="project" value="InterPro"/>
</dbReference>
<evidence type="ECO:0000256" key="10">
    <source>
        <dbReference type="RuleBase" id="RU004004"/>
    </source>
</evidence>
<feature type="compositionally biased region" description="Low complexity" evidence="11">
    <location>
        <begin position="303"/>
        <end position="312"/>
    </location>
</feature>
<keyword evidence="3 10" id="KW-0813">Transport</keyword>
<dbReference type="AlphaFoldDB" id="A0A2D2DFA4"/>
<proteinExistence type="inferred from homology"/>
<reference evidence="16" key="1">
    <citation type="submission" date="2017-10" db="EMBL/GenBank/DDBJ databases">
        <title>Massilia psychrophilum sp. nov., a novel purple-pigmented bacterium isolated from Tianshan glacier, Xinjiang Municipality, China.</title>
        <authorList>
            <person name="Wang H."/>
        </authorList>
    </citation>
    <scope>NUCLEOTIDE SEQUENCE [LARGE SCALE GENOMIC DNA]</scope>
    <source>
        <strain evidence="16">B2</strain>
    </source>
</reference>
<dbReference type="Proteomes" id="UP000229897">
    <property type="component" value="Chromosome"/>
</dbReference>
<evidence type="ECO:0000259" key="15">
    <source>
        <dbReference type="Pfam" id="PF21305"/>
    </source>
</evidence>
<feature type="compositionally biased region" description="Gly residues" evidence="11">
    <location>
        <begin position="313"/>
        <end position="325"/>
    </location>
</feature>
<dbReference type="OrthoDB" id="9775455at2"/>
<feature type="region of interest" description="Disordered" evidence="11">
    <location>
        <begin position="302"/>
        <end position="358"/>
    </location>
</feature>
<dbReference type="InterPro" id="IPR050810">
    <property type="entry name" value="Bact_Secretion_Sys_Channel"/>
</dbReference>
<feature type="compositionally biased region" description="Pro residues" evidence="11">
    <location>
        <begin position="694"/>
        <end position="718"/>
    </location>
</feature>
<comment type="similarity">
    <text evidence="2">Belongs to the bacterial secretin family. GSP D subfamily.</text>
</comment>
<dbReference type="InterPro" id="IPR004846">
    <property type="entry name" value="T2SS/T3SS_dom"/>
</dbReference>
<evidence type="ECO:0000256" key="11">
    <source>
        <dbReference type="SAM" id="MobiDB-lite"/>
    </source>
</evidence>
<evidence type="ECO:0000259" key="13">
    <source>
        <dbReference type="Pfam" id="PF00263"/>
    </source>
</evidence>
<dbReference type="InterPro" id="IPR038591">
    <property type="entry name" value="NolW-like_sf"/>
</dbReference>
<evidence type="ECO:0000256" key="2">
    <source>
        <dbReference type="ARBA" id="ARBA00006980"/>
    </source>
</evidence>
<feature type="domain" description="GspD-like N0" evidence="15">
    <location>
        <begin position="44"/>
        <end position="113"/>
    </location>
</feature>
<evidence type="ECO:0000256" key="4">
    <source>
        <dbReference type="ARBA" id="ARBA00022452"/>
    </source>
</evidence>
<evidence type="ECO:0000256" key="12">
    <source>
        <dbReference type="SAM" id="SignalP"/>
    </source>
</evidence>
<dbReference type="Gene3D" id="3.30.1370.120">
    <property type="match status" value="3"/>
</dbReference>
<evidence type="ECO:0000313" key="17">
    <source>
        <dbReference type="Proteomes" id="UP000229897"/>
    </source>
</evidence>
<feature type="domain" description="NolW-like" evidence="14">
    <location>
        <begin position="207"/>
        <end position="274"/>
    </location>
</feature>
<evidence type="ECO:0000256" key="9">
    <source>
        <dbReference type="ARBA" id="ARBA00023237"/>
    </source>
</evidence>
<feature type="domain" description="NolW-like" evidence="14">
    <location>
        <begin position="278"/>
        <end position="396"/>
    </location>
</feature>
<dbReference type="Pfam" id="PF21305">
    <property type="entry name" value="type_II_gspD_N0"/>
    <property type="match status" value="1"/>
</dbReference>
<feature type="signal peptide" evidence="12">
    <location>
        <begin position="1"/>
        <end position="36"/>
    </location>
</feature>
<evidence type="ECO:0000256" key="1">
    <source>
        <dbReference type="ARBA" id="ARBA00004442"/>
    </source>
</evidence>
<dbReference type="Pfam" id="PF00263">
    <property type="entry name" value="Secretin"/>
    <property type="match status" value="1"/>
</dbReference>
<feature type="compositionally biased region" description="Low complexity" evidence="11">
    <location>
        <begin position="326"/>
        <end position="351"/>
    </location>
</feature>
<dbReference type="GO" id="GO:0015627">
    <property type="term" value="C:type II protein secretion system complex"/>
    <property type="evidence" value="ECO:0007669"/>
    <property type="project" value="InterPro"/>
</dbReference>
<feature type="domain" description="Type II/III secretion system secretin-like" evidence="13">
    <location>
        <begin position="482"/>
        <end position="647"/>
    </location>
</feature>
<keyword evidence="6 12" id="KW-0732">Signal</keyword>
<feature type="chain" id="PRO_5013871116" evidence="12">
    <location>
        <begin position="37"/>
        <end position="751"/>
    </location>
</feature>
<keyword evidence="9" id="KW-0998">Cell outer membrane</keyword>
<evidence type="ECO:0000259" key="14">
    <source>
        <dbReference type="Pfam" id="PF03958"/>
    </source>
</evidence>
<dbReference type="Pfam" id="PF03958">
    <property type="entry name" value="Secretin_N"/>
    <property type="match status" value="3"/>
</dbReference>
<gene>
    <name evidence="16" type="primary">gspD</name>
    <name evidence="16" type="ORF">CR152_03385</name>
</gene>
<comment type="subcellular location">
    <subcellularLocation>
        <location evidence="1 10">Cell outer membrane</location>
    </subcellularLocation>
</comment>
<dbReference type="PANTHER" id="PTHR30332">
    <property type="entry name" value="PROBABLE GENERAL SECRETION PATHWAY PROTEIN D"/>
    <property type="match status" value="1"/>
</dbReference>
<evidence type="ECO:0000256" key="8">
    <source>
        <dbReference type="ARBA" id="ARBA00023136"/>
    </source>
</evidence>
<evidence type="ECO:0000256" key="3">
    <source>
        <dbReference type="ARBA" id="ARBA00022448"/>
    </source>
</evidence>
<keyword evidence="8" id="KW-0472">Membrane</keyword>
<dbReference type="NCBIfam" id="TIGR02517">
    <property type="entry name" value="type_II_gspD"/>
    <property type="match status" value="1"/>
</dbReference>
<dbReference type="InterPro" id="IPR049371">
    <property type="entry name" value="GspD-like_N0"/>
</dbReference>
<accession>A0A2D2DFA4</accession>
<organism evidence="16 17">
    <name type="scientific">Massilia violaceinigra</name>
    <dbReference type="NCBI Taxonomy" id="2045208"/>
    <lineage>
        <taxon>Bacteria</taxon>
        <taxon>Pseudomonadati</taxon>
        <taxon>Pseudomonadota</taxon>
        <taxon>Betaproteobacteria</taxon>
        <taxon>Burkholderiales</taxon>
        <taxon>Oxalobacteraceae</taxon>
        <taxon>Telluria group</taxon>
        <taxon>Massilia</taxon>
    </lineage>
</organism>
<protein>
    <submittedName>
        <fullName evidence="16">Type II secretion system protein GspD</fullName>
    </submittedName>
</protein>
<dbReference type="InterPro" id="IPR005644">
    <property type="entry name" value="NolW-like"/>
</dbReference>
<dbReference type="PRINTS" id="PR01032">
    <property type="entry name" value="PHAGEIV"/>
</dbReference>
<evidence type="ECO:0000256" key="7">
    <source>
        <dbReference type="ARBA" id="ARBA00022927"/>
    </source>
</evidence>
<keyword evidence="17" id="KW-1185">Reference proteome</keyword>
<dbReference type="GO" id="GO:0009279">
    <property type="term" value="C:cell outer membrane"/>
    <property type="evidence" value="ECO:0007669"/>
    <property type="project" value="UniProtKB-SubCell"/>
</dbReference>
<feature type="domain" description="NolW-like" evidence="14">
    <location>
        <begin position="142"/>
        <end position="201"/>
    </location>
</feature>
<keyword evidence="5" id="KW-0812">Transmembrane</keyword>
<dbReference type="EMBL" id="CP024608">
    <property type="protein sequence ID" value="ATQ73658.1"/>
    <property type="molecule type" value="Genomic_DNA"/>
</dbReference>
<dbReference type="KEGG" id="mass:CR152_03385"/>
<sequence length="751" mass="77171">MKKQSLSTSTSPALRRIAAGVLLCCAVAGAPSPALAAADVPAALNFVGADIESVIKAVGHYTGMTFIIDPRVKGTLTVTSEKPVTKAQAFGLLTSALRLQGYAVVTGDGFAKVVPEAEAKLQSSPTQVGVGGSGVKGDQIATQIFHLSHESAANLTAVLRPLISPNNSIMANPGNNSLVITDYADNLRRLAKIVAALDAPVAADLDVIPVRHAIASDLATMVNKLMEPSAGGDSGRISVVADPRTNAVVLRAPSPARANLAKSLIAKLDQPTSQAGNVHVVYLKNADATKLAQTLRAVVSSDSSALGQQQQGTTGGSVASGGGASGNNQSGGNNNQNSGAGNSMAQQSQTSGGSGGSGAGFIQADASTNTLIITAPDAVYRNLRAVIDQLDVRRAQVYIESLIVEVSADNAAEFGVQWLGLSGNEGSKYRVGAIQHSVDVARDNNLLALASKGVAATPGAGLTIGLFKQVAGELGLGALAHAMQNTGNANILSTPNMLTLDNELSTIKVGQNVPIITGSFTTNTGGAAGGNPFQTIERKDVGLTLKVRPQISEGGTIKMAIYHETSDVASNSASGVITNVRIIENNVIADDGQIIVLGGLIKDDTRDGEDRVRGLADIPVLGNLFKYRSRKRNKTNLMVFLRPVIVRSKEDSNAIATDRYDFMRSAGQATGGPKDSIVMPDYGTPVLPPLSNGQPPPGGAMAPVPPRPVPAPATPAPAPGSTTERPLSAPATINPADVNMYRPAKPAPATK</sequence>
<feature type="region of interest" description="Disordered" evidence="11">
    <location>
        <begin position="684"/>
        <end position="751"/>
    </location>
</feature>
<evidence type="ECO:0000313" key="16">
    <source>
        <dbReference type="EMBL" id="ATQ73658.1"/>
    </source>
</evidence>
<dbReference type="PRINTS" id="PR00811">
    <property type="entry name" value="BCTERIALGSPD"/>
</dbReference>
<keyword evidence="4" id="KW-1134">Transmembrane beta strand</keyword>
<dbReference type="InterPro" id="IPR001775">
    <property type="entry name" value="GspD/PilQ"/>
</dbReference>
<evidence type="ECO:0000256" key="6">
    <source>
        <dbReference type="ARBA" id="ARBA00022729"/>
    </source>
</evidence>